<feature type="compositionally biased region" description="Basic and acidic residues" evidence="9">
    <location>
        <begin position="323"/>
        <end position="333"/>
    </location>
</feature>
<evidence type="ECO:0000256" key="6">
    <source>
        <dbReference type="ARBA" id="ARBA00022729"/>
    </source>
</evidence>
<dbReference type="GO" id="GO:0051082">
    <property type="term" value="F:unfolded protein binding"/>
    <property type="evidence" value="ECO:0007669"/>
    <property type="project" value="TreeGrafter"/>
</dbReference>
<feature type="domain" description="Glucosyltransferase 24 catalytic" evidence="14">
    <location>
        <begin position="1857"/>
        <end position="2122"/>
    </location>
</feature>
<dbReference type="GO" id="GO:0036503">
    <property type="term" value="P:ERAD pathway"/>
    <property type="evidence" value="ECO:0007669"/>
    <property type="project" value="TreeGrafter"/>
</dbReference>
<comment type="similarity">
    <text evidence="4">Belongs to the glycosyltransferase 8 family.</text>
</comment>
<comment type="pathway">
    <text evidence="3">Protein modification; protein glycosylation.</text>
</comment>
<evidence type="ECO:0000256" key="1">
    <source>
        <dbReference type="ARBA" id="ARBA00001913"/>
    </source>
</evidence>
<evidence type="ECO:0000256" key="2">
    <source>
        <dbReference type="ARBA" id="ARBA00004319"/>
    </source>
</evidence>
<dbReference type="EMBL" id="FWEW01001418">
    <property type="protein sequence ID" value="SLM37111.1"/>
    <property type="molecule type" value="Genomic_DNA"/>
</dbReference>
<reference evidence="16" key="1">
    <citation type="submission" date="2017-03" db="EMBL/GenBank/DDBJ databases">
        <authorList>
            <person name="Sharma R."/>
            <person name="Thines M."/>
        </authorList>
    </citation>
    <scope>NUCLEOTIDE SEQUENCE [LARGE SCALE GENOMIC DNA]</scope>
</reference>
<feature type="region of interest" description="Disordered" evidence="9">
    <location>
        <begin position="47"/>
        <end position="80"/>
    </location>
</feature>
<feature type="compositionally biased region" description="Low complexity" evidence="9">
    <location>
        <begin position="58"/>
        <end position="72"/>
    </location>
</feature>
<dbReference type="SUPFAM" id="SSF53448">
    <property type="entry name" value="Nucleotide-diphospho-sugar transferases"/>
    <property type="match status" value="1"/>
</dbReference>
<dbReference type="Pfam" id="PF18400">
    <property type="entry name" value="Thioredoxin_12"/>
    <property type="match status" value="1"/>
</dbReference>
<dbReference type="InterPro" id="IPR040694">
    <property type="entry name" value="UGGT_TRXL_2"/>
</dbReference>
<dbReference type="InterPro" id="IPR011333">
    <property type="entry name" value="SKP1/BTB/POZ_sf"/>
</dbReference>
<evidence type="ECO:0000259" key="14">
    <source>
        <dbReference type="Pfam" id="PF18404"/>
    </source>
</evidence>
<feature type="compositionally biased region" description="Polar residues" evidence="9">
    <location>
        <begin position="47"/>
        <end position="56"/>
    </location>
</feature>
<dbReference type="PANTHER" id="PTHR11226:SF0">
    <property type="entry name" value="UDP-GLUCOSE:GLYCOPROTEIN GLUCOSYLTRANSFERASE"/>
    <property type="match status" value="1"/>
</dbReference>
<protein>
    <submittedName>
        <fullName evidence="15">Udp-glucose:glycoprotein glucosyltransferase</fullName>
    </submittedName>
</protein>
<evidence type="ECO:0000259" key="11">
    <source>
        <dbReference type="Pfam" id="PF18401"/>
    </source>
</evidence>
<dbReference type="UniPathway" id="UPA00378"/>
<keyword evidence="6" id="KW-0732">Signal</keyword>
<evidence type="ECO:0000256" key="5">
    <source>
        <dbReference type="ARBA" id="ARBA00022679"/>
    </source>
</evidence>
<dbReference type="Pfam" id="PF18401">
    <property type="entry name" value="Thioredoxin_13"/>
    <property type="match status" value="1"/>
</dbReference>
<feature type="region of interest" description="Disordered" evidence="9">
    <location>
        <begin position="319"/>
        <end position="386"/>
    </location>
</feature>
<dbReference type="Gene3D" id="3.30.710.10">
    <property type="entry name" value="Potassium Channel Kv1.1, Chain A"/>
    <property type="match status" value="1"/>
</dbReference>
<dbReference type="Proteomes" id="UP000192927">
    <property type="component" value="Unassembled WGS sequence"/>
</dbReference>
<evidence type="ECO:0000313" key="15">
    <source>
        <dbReference type="EMBL" id="SLM37111.1"/>
    </source>
</evidence>
<proteinExistence type="inferred from homology"/>
<organism evidence="15 16">
    <name type="scientific">Lasallia pustulata</name>
    <dbReference type="NCBI Taxonomy" id="136370"/>
    <lineage>
        <taxon>Eukaryota</taxon>
        <taxon>Fungi</taxon>
        <taxon>Dikarya</taxon>
        <taxon>Ascomycota</taxon>
        <taxon>Pezizomycotina</taxon>
        <taxon>Lecanoromycetes</taxon>
        <taxon>OSLEUM clade</taxon>
        <taxon>Umbilicariomycetidae</taxon>
        <taxon>Umbilicariales</taxon>
        <taxon>Umbilicariaceae</taxon>
        <taxon>Lasallia</taxon>
    </lineage>
</organism>
<dbReference type="FunFam" id="3.90.550.10:FF:000065">
    <property type="entry name" value="UDP-glucose:glycoprotein glucosyltransferase, putative"/>
    <property type="match status" value="1"/>
</dbReference>
<dbReference type="InterPro" id="IPR040692">
    <property type="entry name" value="UGGT_TRXL_3"/>
</dbReference>
<dbReference type="InterPro" id="IPR040693">
    <property type="entry name" value="UGGT_TRXL_1"/>
</dbReference>
<comment type="subcellular location">
    <subcellularLocation>
        <location evidence="2">Endoplasmic reticulum lumen</location>
    </subcellularLocation>
</comment>
<keyword evidence="7" id="KW-0256">Endoplasmic reticulum</keyword>
<feature type="domain" description="UDP-glucose:glycoprotein glucosyltransferase thioredoxin-like" evidence="13">
    <location>
        <begin position="1328"/>
        <end position="1539"/>
    </location>
</feature>
<dbReference type="Pfam" id="PF06427">
    <property type="entry name" value="UDP-g_GGTase"/>
    <property type="match status" value="1"/>
</dbReference>
<accession>A0A1W5D236</accession>
<dbReference type="InterPro" id="IPR040497">
    <property type="entry name" value="Glyco_transf_24"/>
</dbReference>
<keyword evidence="8" id="KW-0325">Glycoprotein</keyword>
<dbReference type="Pfam" id="PF18402">
    <property type="entry name" value="Thioredoxin_14"/>
    <property type="match status" value="1"/>
</dbReference>
<dbReference type="PANTHER" id="PTHR11226">
    <property type="entry name" value="UDP-GLUCOSE GLYCOPROTEIN:GLUCOSYLTRANSFERASE"/>
    <property type="match status" value="1"/>
</dbReference>
<evidence type="ECO:0000256" key="4">
    <source>
        <dbReference type="ARBA" id="ARBA00006351"/>
    </source>
</evidence>
<keyword evidence="16" id="KW-1185">Reference proteome</keyword>
<dbReference type="GO" id="GO:0003980">
    <property type="term" value="F:UDP-glucose:glycoprotein glucosyltransferase activity"/>
    <property type="evidence" value="ECO:0007669"/>
    <property type="project" value="InterPro"/>
</dbReference>
<feature type="domain" description="UGGT thioredoxin-like" evidence="11">
    <location>
        <begin position="935"/>
        <end position="1066"/>
    </location>
</feature>
<evidence type="ECO:0000259" key="13">
    <source>
        <dbReference type="Pfam" id="PF18403"/>
    </source>
</evidence>
<evidence type="ECO:0000313" key="16">
    <source>
        <dbReference type="Proteomes" id="UP000192927"/>
    </source>
</evidence>
<evidence type="ECO:0000256" key="3">
    <source>
        <dbReference type="ARBA" id="ARBA00004922"/>
    </source>
</evidence>
<dbReference type="InterPro" id="IPR009448">
    <property type="entry name" value="UDP-g_GGtrans"/>
</dbReference>
<dbReference type="Pfam" id="PF18404">
    <property type="entry name" value="Glyco_transf_24"/>
    <property type="match status" value="1"/>
</dbReference>
<keyword evidence="5 15" id="KW-0808">Transferase</keyword>
<dbReference type="GO" id="GO:0018279">
    <property type="term" value="P:protein N-linked glycosylation via asparagine"/>
    <property type="evidence" value="ECO:0007669"/>
    <property type="project" value="TreeGrafter"/>
</dbReference>
<evidence type="ECO:0000256" key="9">
    <source>
        <dbReference type="SAM" id="MobiDB-lite"/>
    </source>
</evidence>
<evidence type="ECO:0000256" key="7">
    <source>
        <dbReference type="ARBA" id="ARBA00022824"/>
    </source>
</evidence>
<evidence type="ECO:0000256" key="8">
    <source>
        <dbReference type="ARBA" id="ARBA00023180"/>
    </source>
</evidence>
<dbReference type="GO" id="GO:0005788">
    <property type="term" value="C:endoplasmic reticulum lumen"/>
    <property type="evidence" value="ECO:0007669"/>
    <property type="project" value="UniProtKB-SubCell"/>
</dbReference>
<dbReference type="Gene3D" id="3.90.550.10">
    <property type="entry name" value="Spore Coat Polysaccharide Biosynthesis Protein SpsA, Chain A"/>
    <property type="match status" value="1"/>
</dbReference>
<name>A0A1W5D236_9LECA</name>
<dbReference type="InterPro" id="IPR040525">
    <property type="entry name" value="UGGT_TRXL_4"/>
</dbReference>
<sequence>MDSSSSSSSQEGSMFPWILEHLLAYPGTYEIPLRTMYTLNSAPRAQPLPQATTIPNTPALSDGSSADSSPLSPAFPPEQKQAFATQAATEHFKSCLMKQVSKLPSQPFSLPPSFVTAFVRRCFTEELCLVDFTQALTAMDYLKDLETRRKRELRAALRRLGVDPKTFGTEGDDVSKKYPGVATWISGMQEKEKKVEALYTQVYIGLRRWTLINEMRLEPFNKANSIAMLNTLYPPTTNHPPTPQLTSTILASQRNGFFRYIQGVEKNGKGILSNLEQQGKRPNDENGWTVVRETVDKYLRTTNGVLEECAEVTGLDTFDPESNEYRHGGRRADSGISFVSADRPSTTTSNYSDKERASNKHIHNKPLPPEPVTKQLPPLVPGTKKGGSTLERIAREIKKIRSRSDVQEVSKKEEKDRMRGLKKMKSFGDIGKSKHTRTASGGDQTFDAEEMNRKRMIWEAQREKEADQMDSNTMASTHIVVHELFMGMSMLQQSADYSDLVITCGEEVSNVHRAIDAMTGKVELKEEDAVLVQHLVDHLYTLDYDYGLGAIRRLPDGEKVSAFWLEHYACKLAIDMHELADKYGVQGLSELATVKLEEIMLNLEFGPWKADDFVAIVDQVYEKTCLVDRMREVIVAQAVRDLDKLIGPSFHELIAKEPGFSMDVHTSCSRLVKPYRELKSQIREARYPPGNYGQYRLRRNGAAYQGETAAEENSTSYFPLLDRIAEGYFADDATEQDLYTGFLKLLKDDGHITDPDALSSFQFALSIHSAAPRIEAHYQYYTTSVEQSLMVGQDAACPVWVHFNGKQYCSPSLERAQQDFKGSKDPQDLPFDRVLGESAQAPSSIIYADITSPLFGQFHQIISRTARKGQSSYRLRYRPSPAASPKPLMLSGYGVELALKRTDYIVIDDRNAEKGEEAEETISSEAEDVSLEAGEVADLKPLSSAELLGLGLKAASFILESEAPFDTLIKVSQDFPRHSSAITKGNANVEFVTEHRSNRELFLPAGYNVIFMNGMQIDARQMDAFALLEQLRKERKLIGGLGDLGLTGSESVQLLSHPAIAQSKIEDVSQRYDYRDTLEGGNIIIWLNNIEKDKRYEGWPTHANALLQRTYPGQLPTVRRDIHNLIMVLDLSDLQDTEMLVDSLYNFVQRKVGIRFGVVPSLKSAAAIDQAKIAYHLLDTYGLSAVITYLQSSVQGRKAVGPSKGNFETTVKDRKLRKDRAASGLQAVLEADESLDRLENVRRYLSRLAADGASPPIFVNGLAIPRNEGWLQAMSSRVELDLRTIQRAVFEEAIGEDAWLAGQFLEGAATHRNALIIPEDESSIVIVDMGTLIKEHEHIYRGLPHLMPKEDTLKQFWAHLIVMADFDTPEGSKLVAEAVEYAKQQGEVEIVLFHNPSTSENTLRPISSAVFDLLLKGLELDSDELLLALKGSHKLDDSDNPMGVPGMDISGMAAAYWEAMQALSRSIGLEAGEQGLVLNGRFIGPIPRSAGFSSADYRQLLEYERSKRLAPANTALAALGLEERIDSPLSAAILSSLIALSTVSDVPEGIFETGPTLRMNRHAQWNASHSAITTGDAATASIEVVASIDPTSEIAQRWIPILKVLSELSGVHMKLFLNPKERMQELPVKRFYRHVLDAKPSFDEEGSLKEPRATFEGLPKEALLNLALDVPPAWLVAPKESIHDLDNIKLSALKEDSNIDAIYELEHILIEGHSKDVTLGPPPRGVQLLLGTEKDPHAADTIIMANLGYFQFKANPGYWKIQLQEGRSQQIFNIDSVGAEGYNPKPGDERTDIALMSFQGKTLYPRLSRKPNQEMEDVLEEGSKAGSTMDFVSKGFKFAETMLSNVGLTKQSQQADINIFSVASGHLYERMLNIMMVSVMRHTKHTVKFWFIDQFLSPSFKSFLPHLAAHYHFDYETVTYKWPHWLRGQKEKQREIWGYKILFLDVLFPLSLDKVIFVDADQIVRTDMHDLVTLDLHGAPYGFTPMCDSRREMEGFRFWKQGYWKSFLRGLPYHISALYVVDLRRFRQMAAGDRLRQQYHQLSADENSLSNLDQDLPNHMQMVLPIFSLPQDWLWCETWCSDESLREARTIDLCNNPLTHEPKLDRARRQVPEWTVYDEEIAGVARRSFFTMY</sequence>
<feature type="domain" description="UGGT thioredoxin-like" evidence="10">
    <location>
        <begin position="707"/>
        <end position="883"/>
    </location>
</feature>
<dbReference type="InterPro" id="IPR029044">
    <property type="entry name" value="Nucleotide-diphossugar_trans"/>
</dbReference>
<comment type="cofactor">
    <cofactor evidence="1">
        <name>Ca(2+)</name>
        <dbReference type="ChEBI" id="CHEBI:29108"/>
    </cofactor>
</comment>
<evidence type="ECO:0000259" key="10">
    <source>
        <dbReference type="Pfam" id="PF18400"/>
    </source>
</evidence>
<dbReference type="Pfam" id="PF18403">
    <property type="entry name" value="Thioredoxin_15"/>
    <property type="match status" value="1"/>
</dbReference>
<feature type="domain" description="UGGT thioredoxin-like" evidence="12">
    <location>
        <begin position="1072"/>
        <end position="1316"/>
    </location>
</feature>
<evidence type="ECO:0000259" key="12">
    <source>
        <dbReference type="Pfam" id="PF18402"/>
    </source>
</evidence>
<dbReference type="CDD" id="cd06432">
    <property type="entry name" value="GT8_HUGT1_C_like"/>
    <property type="match status" value="1"/>
</dbReference>